<keyword evidence="1" id="KW-0812">Transmembrane</keyword>
<keyword evidence="1" id="KW-0472">Membrane</keyword>
<gene>
    <name evidence="3" type="ORF">IHV25_05760</name>
</gene>
<keyword evidence="1" id="KW-1133">Transmembrane helix</keyword>
<organism evidence="3 4">
    <name type="scientific">Phaeovibrio sulfidiphilus</name>
    <dbReference type="NCBI Taxonomy" id="1220600"/>
    <lineage>
        <taxon>Bacteria</taxon>
        <taxon>Pseudomonadati</taxon>
        <taxon>Pseudomonadota</taxon>
        <taxon>Alphaproteobacteria</taxon>
        <taxon>Rhodospirillales</taxon>
        <taxon>Rhodospirillaceae</taxon>
        <taxon>Phaeovibrio</taxon>
    </lineage>
</organism>
<dbReference type="RefSeq" id="WP_192534154.1">
    <property type="nucleotide sequence ID" value="NZ_JACZHT010000003.1"/>
</dbReference>
<feature type="chain" id="PRO_5035215374" description="PEP-CTERM protein-sorting domain-containing protein" evidence="2">
    <location>
        <begin position="31"/>
        <end position="213"/>
    </location>
</feature>
<reference evidence="3" key="1">
    <citation type="submission" date="2020-10" db="EMBL/GenBank/DDBJ databases">
        <title>Genome sequence of the unusual species of purple photosynthetic bacteria, Phaeovibrio sulfidiphilus DSM 23193, type strain.</title>
        <authorList>
            <person name="Kyndt J.A."/>
            <person name="Meyer T.E."/>
        </authorList>
    </citation>
    <scope>NUCLEOTIDE SEQUENCE</scope>
    <source>
        <strain evidence="3">DSM 23193</strain>
    </source>
</reference>
<evidence type="ECO:0000313" key="4">
    <source>
        <dbReference type="Proteomes" id="UP000631034"/>
    </source>
</evidence>
<sequence length="213" mass="22361">MFRARPALVAALGALALILTSLASPSSAWAAYVKDVDLGNISVKTDTWNPEENIVRISAHFNFDGAGGVRGSVLNSSGQSRWSDRTQTGSQFTMNYRFSLYDQASIALFGGNVIKGVTHEYNVTLTGPEGDVVYSGLSTKIPLLSGLKGGEYVLTFDGKVPSPKDMIFEFSMSTFGGTPGDVPLPGALVLLGTAVAGAGVVARRRAARAKQAA</sequence>
<dbReference type="EMBL" id="JACZHT010000003">
    <property type="protein sequence ID" value="MBE1237152.1"/>
    <property type="molecule type" value="Genomic_DNA"/>
</dbReference>
<keyword evidence="2" id="KW-0732">Signal</keyword>
<accession>A0A8J6YWX1</accession>
<feature type="signal peptide" evidence="2">
    <location>
        <begin position="1"/>
        <end position="30"/>
    </location>
</feature>
<name>A0A8J6YWX1_9PROT</name>
<dbReference type="Proteomes" id="UP000631034">
    <property type="component" value="Unassembled WGS sequence"/>
</dbReference>
<keyword evidence="4" id="KW-1185">Reference proteome</keyword>
<feature type="transmembrane region" description="Helical" evidence="1">
    <location>
        <begin position="182"/>
        <end position="202"/>
    </location>
</feature>
<evidence type="ECO:0000256" key="1">
    <source>
        <dbReference type="SAM" id="Phobius"/>
    </source>
</evidence>
<protein>
    <recommendedName>
        <fullName evidence="5">PEP-CTERM protein-sorting domain-containing protein</fullName>
    </recommendedName>
</protein>
<comment type="caution">
    <text evidence="3">The sequence shown here is derived from an EMBL/GenBank/DDBJ whole genome shotgun (WGS) entry which is preliminary data.</text>
</comment>
<dbReference type="AlphaFoldDB" id="A0A8J6YWX1"/>
<evidence type="ECO:0000256" key="2">
    <source>
        <dbReference type="SAM" id="SignalP"/>
    </source>
</evidence>
<proteinExistence type="predicted"/>
<evidence type="ECO:0000313" key="3">
    <source>
        <dbReference type="EMBL" id="MBE1237152.1"/>
    </source>
</evidence>
<evidence type="ECO:0008006" key="5">
    <source>
        <dbReference type="Google" id="ProtNLM"/>
    </source>
</evidence>